<organism evidence="1">
    <name type="scientific">Nyssomyia neivai</name>
    <dbReference type="NCBI Taxonomy" id="330878"/>
    <lineage>
        <taxon>Eukaryota</taxon>
        <taxon>Metazoa</taxon>
        <taxon>Ecdysozoa</taxon>
        <taxon>Arthropoda</taxon>
        <taxon>Hexapoda</taxon>
        <taxon>Insecta</taxon>
        <taxon>Pterygota</taxon>
        <taxon>Neoptera</taxon>
        <taxon>Endopterygota</taxon>
        <taxon>Diptera</taxon>
        <taxon>Nematocera</taxon>
        <taxon>Psychodoidea</taxon>
        <taxon>Psychodidae</taxon>
        <taxon>Nyssomyia</taxon>
    </lineage>
</organism>
<protein>
    <submittedName>
        <fullName evidence="1">Uncharacterized protein</fullName>
    </submittedName>
</protein>
<accession>A0A1L8D829</accession>
<dbReference type="EMBL" id="GFDF01011473">
    <property type="protein sequence ID" value="JAV02611.1"/>
    <property type="molecule type" value="Transcribed_RNA"/>
</dbReference>
<reference evidence="1" key="1">
    <citation type="submission" date="2016-12" db="EMBL/GenBank/DDBJ databases">
        <title>An insight into the sialome and mialome of the sand fly, Nyssomyia neivai.</title>
        <authorList>
            <person name="Sebastian V."/>
            <person name="Goulart T.M."/>
            <person name="Oliveira W."/>
            <person name="Calvo E."/>
            <person name="Oliveira L.F."/>
            <person name="Pinto M.C."/>
            <person name="Rosselino A.M."/>
            <person name="Ribeiro J.M."/>
        </authorList>
    </citation>
    <scope>NUCLEOTIDE SEQUENCE</scope>
</reference>
<proteinExistence type="predicted"/>
<evidence type="ECO:0000313" key="1">
    <source>
        <dbReference type="EMBL" id="JAV02611.1"/>
    </source>
</evidence>
<name>A0A1L8D829_9DIPT</name>
<dbReference type="AlphaFoldDB" id="A0A1L8D829"/>
<sequence>MLNCNSVSSVPAYDSLIIHVTLVPQNHFFNIFICVLIYISQPLDNVLETFLICYIIHEHNAHCSPVVGCGNCVESLLASCIPDLQFNLLPAEFHCFYLEINSNCGYKC</sequence>